<dbReference type="AlphaFoldDB" id="A0A9X3PAZ6"/>
<feature type="compositionally biased region" description="Basic residues" evidence="1">
    <location>
        <begin position="1"/>
        <end position="13"/>
    </location>
</feature>
<dbReference type="Proteomes" id="UP001146067">
    <property type="component" value="Unassembled WGS sequence"/>
</dbReference>
<evidence type="ECO:0000313" key="3">
    <source>
        <dbReference type="Proteomes" id="UP001146067"/>
    </source>
</evidence>
<proteinExistence type="predicted"/>
<dbReference type="RefSeq" id="WP_270111747.1">
    <property type="nucleotide sequence ID" value="NZ_JAPZVP010000016.1"/>
</dbReference>
<name>A0A9X3PAZ6_9ACTN</name>
<keyword evidence="3" id="KW-1185">Reference proteome</keyword>
<evidence type="ECO:0000313" key="2">
    <source>
        <dbReference type="EMBL" id="MDA1361717.1"/>
    </source>
</evidence>
<organism evidence="2 3">
    <name type="scientific">Glycomyces luteolus</name>
    <dbReference type="NCBI Taxonomy" id="2670330"/>
    <lineage>
        <taxon>Bacteria</taxon>
        <taxon>Bacillati</taxon>
        <taxon>Actinomycetota</taxon>
        <taxon>Actinomycetes</taxon>
        <taxon>Glycomycetales</taxon>
        <taxon>Glycomycetaceae</taxon>
        <taxon>Glycomyces</taxon>
    </lineage>
</organism>
<accession>A0A9X3PAZ6</accession>
<dbReference type="EMBL" id="JAPZVP010000016">
    <property type="protein sequence ID" value="MDA1361717.1"/>
    <property type="molecule type" value="Genomic_DNA"/>
</dbReference>
<evidence type="ECO:0000256" key="1">
    <source>
        <dbReference type="SAM" id="MobiDB-lite"/>
    </source>
</evidence>
<feature type="region of interest" description="Disordered" evidence="1">
    <location>
        <begin position="1"/>
        <end position="48"/>
    </location>
</feature>
<sequence length="138" mass="15486">MPRKPPARVRAQQRRIVPPATPRPIPRIPGASSALQGATARLEHDDPRFSPGDVASAFHVWHRAVSGPARRARDHARHADCELCNPPSRDVLELALHLLPRRSAQELRRLVAPLDERFMRLTIPLPGKPPGPWWTLRA</sequence>
<comment type="caution">
    <text evidence="2">The sequence shown here is derived from an EMBL/GenBank/DDBJ whole genome shotgun (WGS) entry which is preliminary data.</text>
</comment>
<protein>
    <submittedName>
        <fullName evidence="2">Uncharacterized protein</fullName>
    </submittedName>
</protein>
<gene>
    <name evidence="2" type="ORF">O1R50_18965</name>
</gene>
<reference evidence="2" key="1">
    <citation type="submission" date="2022-12" db="EMBL/GenBank/DDBJ databases">
        <title>Gycomyces niveus sp.nov.,a novel actinomycete isolated from soil in Shouguan.</title>
        <authorList>
            <person name="Yang X."/>
        </authorList>
    </citation>
    <scope>NUCLEOTIDE SEQUENCE</scope>
    <source>
        <strain evidence="2">NEAU-A15</strain>
    </source>
</reference>